<feature type="transmembrane region" description="Helical" evidence="6">
    <location>
        <begin position="360"/>
        <end position="381"/>
    </location>
</feature>
<feature type="transmembrane region" description="Helical" evidence="6">
    <location>
        <begin position="20"/>
        <end position="39"/>
    </location>
</feature>
<proteinExistence type="predicted"/>
<feature type="transmembrane region" description="Helical" evidence="6">
    <location>
        <begin position="331"/>
        <end position="348"/>
    </location>
</feature>
<name>A0A3A4KD79_9NOCA</name>
<dbReference type="Proteomes" id="UP000266677">
    <property type="component" value="Unassembled WGS sequence"/>
</dbReference>
<comment type="caution">
    <text evidence="7">The sequence shown here is derived from an EMBL/GenBank/DDBJ whole genome shotgun (WGS) entry which is preliminary data.</text>
</comment>
<accession>A0A3A4KD79</accession>
<keyword evidence="8" id="KW-1185">Reference proteome</keyword>
<evidence type="ECO:0000256" key="5">
    <source>
        <dbReference type="ARBA" id="ARBA00023136"/>
    </source>
</evidence>
<dbReference type="PANTHER" id="PTHR30250:SF11">
    <property type="entry name" value="O-ANTIGEN TRANSPORTER-RELATED"/>
    <property type="match status" value="1"/>
</dbReference>
<evidence type="ECO:0000256" key="1">
    <source>
        <dbReference type="ARBA" id="ARBA00004651"/>
    </source>
</evidence>
<evidence type="ECO:0000256" key="6">
    <source>
        <dbReference type="SAM" id="Phobius"/>
    </source>
</evidence>
<dbReference type="OrthoDB" id="139907at2"/>
<sequence length="425" mass="43935">MTALATRPAAAAANLRVNSLALLGANIATAVLGLGFWAVAARLYPARELGVGAALITSSVLLSTLSNLSLGSMYERFLPGAGTHAGALVRRGCAAVVALATLLALGLVWLGPRAMFPSAATAVEFVVGTGFLALFALFDQLLNGLGVGRWAAAKNTWHAVAKLVLLIAFSFGARGPVLYLCWVAPAAVSVCWLAGAVRRRIGSDPRYLRSIALPPLRELAAYFLGSYGIVVINALAPLIVPLVVLGRLGSAANAYFTVSWSLVTAILVTITMLGGPYVAEAASHTEQLRTLTIRFVRLVGAAAVAGSALLLAAPLLLEVVGPQYRAQGTDLLRLAALFIPLAAVGVLYDGISRVRRRLRLAIVARIVCTVTILLGALAWTGSGGITAVGWACAAAEALSAALVAVPLLRALARILNDPVDEGVSP</sequence>
<dbReference type="AlphaFoldDB" id="A0A3A4KD79"/>
<organism evidence="7 8">
    <name type="scientific">Nocardia panacis</name>
    <dbReference type="NCBI Taxonomy" id="2340916"/>
    <lineage>
        <taxon>Bacteria</taxon>
        <taxon>Bacillati</taxon>
        <taxon>Actinomycetota</taxon>
        <taxon>Actinomycetes</taxon>
        <taxon>Mycobacteriales</taxon>
        <taxon>Nocardiaceae</taxon>
        <taxon>Nocardia</taxon>
    </lineage>
</organism>
<evidence type="ECO:0000313" key="8">
    <source>
        <dbReference type="Proteomes" id="UP000266677"/>
    </source>
</evidence>
<gene>
    <name evidence="7" type="ORF">D5S18_19570</name>
</gene>
<keyword evidence="5 6" id="KW-0472">Membrane</keyword>
<feature type="transmembrane region" description="Helical" evidence="6">
    <location>
        <begin position="116"/>
        <end position="138"/>
    </location>
</feature>
<protein>
    <submittedName>
        <fullName evidence="7">Lipopolysaccharide biosynthesis protein</fullName>
    </submittedName>
</protein>
<evidence type="ECO:0000256" key="4">
    <source>
        <dbReference type="ARBA" id="ARBA00022989"/>
    </source>
</evidence>
<keyword evidence="4 6" id="KW-1133">Transmembrane helix</keyword>
<evidence type="ECO:0000313" key="7">
    <source>
        <dbReference type="EMBL" id="RJO73425.1"/>
    </source>
</evidence>
<feature type="transmembrane region" description="Helical" evidence="6">
    <location>
        <begin position="150"/>
        <end position="171"/>
    </location>
</feature>
<feature type="transmembrane region" description="Helical" evidence="6">
    <location>
        <begin position="219"/>
        <end position="240"/>
    </location>
</feature>
<comment type="subcellular location">
    <subcellularLocation>
        <location evidence="1">Cell membrane</location>
        <topology evidence="1">Multi-pass membrane protein</topology>
    </subcellularLocation>
</comment>
<feature type="transmembrane region" description="Helical" evidence="6">
    <location>
        <begin position="51"/>
        <end position="71"/>
    </location>
</feature>
<dbReference type="PANTHER" id="PTHR30250">
    <property type="entry name" value="PST FAMILY PREDICTED COLANIC ACID TRANSPORTER"/>
    <property type="match status" value="1"/>
</dbReference>
<dbReference type="InterPro" id="IPR050833">
    <property type="entry name" value="Poly_Biosynth_Transport"/>
</dbReference>
<feature type="transmembrane region" description="Helical" evidence="6">
    <location>
        <begin position="295"/>
        <end position="316"/>
    </location>
</feature>
<feature type="transmembrane region" description="Helical" evidence="6">
    <location>
        <begin position="387"/>
        <end position="408"/>
    </location>
</feature>
<dbReference type="GO" id="GO:0005886">
    <property type="term" value="C:plasma membrane"/>
    <property type="evidence" value="ECO:0007669"/>
    <property type="project" value="UniProtKB-SubCell"/>
</dbReference>
<feature type="transmembrane region" description="Helical" evidence="6">
    <location>
        <begin position="177"/>
        <end position="198"/>
    </location>
</feature>
<feature type="transmembrane region" description="Helical" evidence="6">
    <location>
        <begin position="92"/>
        <end position="110"/>
    </location>
</feature>
<evidence type="ECO:0000256" key="3">
    <source>
        <dbReference type="ARBA" id="ARBA00022692"/>
    </source>
</evidence>
<keyword evidence="2" id="KW-1003">Cell membrane</keyword>
<feature type="transmembrane region" description="Helical" evidence="6">
    <location>
        <begin position="252"/>
        <end position="274"/>
    </location>
</feature>
<dbReference type="RefSeq" id="WP_120042502.1">
    <property type="nucleotide sequence ID" value="NZ_QZFU01000023.1"/>
</dbReference>
<dbReference type="EMBL" id="QZFU01000023">
    <property type="protein sequence ID" value="RJO73425.1"/>
    <property type="molecule type" value="Genomic_DNA"/>
</dbReference>
<keyword evidence="3 6" id="KW-0812">Transmembrane</keyword>
<evidence type="ECO:0000256" key="2">
    <source>
        <dbReference type="ARBA" id="ARBA00022475"/>
    </source>
</evidence>
<reference evidence="7 8" key="1">
    <citation type="submission" date="2018-09" db="EMBL/GenBank/DDBJ databases">
        <title>YIM PH21274 draft genome.</title>
        <authorList>
            <person name="Miao C."/>
        </authorList>
    </citation>
    <scope>NUCLEOTIDE SEQUENCE [LARGE SCALE GENOMIC DNA]</scope>
    <source>
        <strain evidence="7 8">YIM PH 21724</strain>
    </source>
</reference>